<proteinExistence type="inferred from homology"/>
<dbReference type="Proteomes" id="UP001056201">
    <property type="component" value="Chromosome 1"/>
</dbReference>
<sequence>MNTSWTLRELDAFLVLAETLNFRRTAARVHMSQPAVSSLITRLETAFGARLFERSTRAVHLTDAGQALLGPARLLRQQAQAAAAAVRDVVELRSGQVRMAALPSLAATVMPRVMAALAVQHPGLRLDLLDTLSGPAFDLVRAGEADFALTAANPAYADLSYTQLAADRFVLLLPAGHALAQAPDAPLAWAQTVALPHISMPAPTSVRQYADAALLQLGRRFEPRYEVEHLATINAMVAAGLGVAALPELAALVARGPQVVQRPLTGPELLRPIGLVTREGRSLSAAAQAVVDLLPGELARLLAPAAPLP</sequence>
<keyword evidence="2" id="KW-0805">Transcription regulation</keyword>
<dbReference type="InterPro" id="IPR000847">
    <property type="entry name" value="LysR_HTH_N"/>
</dbReference>
<gene>
    <name evidence="6" type="ORF">MW290_00090</name>
</gene>
<dbReference type="PROSITE" id="PS50931">
    <property type="entry name" value="HTH_LYSR"/>
    <property type="match status" value="1"/>
</dbReference>
<evidence type="ECO:0000256" key="4">
    <source>
        <dbReference type="ARBA" id="ARBA00023163"/>
    </source>
</evidence>
<accession>A0ABY4SB03</accession>
<keyword evidence="4" id="KW-0804">Transcription</keyword>
<evidence type="ECO:0000256" key="3">
    <source>
        <dbReference type="ARBA" id="ARBA00023125"/>
    </source>
</evidence>
<evidence type="ECO:0000313" key="6">
    <source>
        <dbReference type="EMBL" id="URI08465.1"/>
    </source>
</evidence>
<evidence type="ECO:0000313" key="7">
    <source>
        <dbReference type="Proteomes" id="UP001056201"/>
    </source>
</evidence>
<keyword evidence="3" id="KW-0238">DNA-binding</keyword>
<evidence type="ECO:0000256" key="2">
    <source>
        <dbReference type="ARBA" id="ARBA00023015"/>
    </source>
</evidence>
<protein>
    <submittedName>
        <fullName evidence="6">LysR family transcriptional regulator</fullName>
    </submittedName>
</protein>
<dbReference type="InterPro" id="IPR005119">
    <property type="entry name" value="LysR_subst-bd"/>
</dbReference>
<organism evidence="6 7">
    <name type="scientific">Aquincola tertiaricarbonis</name>
    <dbReference type="NCBI Taxonomy" id="391953"/>
    <lineage>
        <taxon>Bacteria</taxon>
        <taxon>Pseudomonadati</taxon>
        <taxon>Pseudomonadota</taxon>
        <taxon>Betaproteobacteria</taxon>
        <taxon>Burkholderiales</taxon>
        <taxon>Sphaerotilaceae</taxon>
        <taxon>Aquincola</taxon>
    </lineage>
</organism>
<keyword evidence="7" id="KW-1185">Reference proteome</keyword>
<dbReference type="SUPFAM" id="SSF53850">
    <property type="entry name" value="Periplasmic binding protein-like II"/>
    <property type="match status" value="1"/>
</dbReference>
<dbReference type="Pfam" id="PF03466">
    <property type="entry name" value="LysR_substrate"/>
    <property type="match status" value="1"/>
</dbReference>
<dbReference type="PANTHER" id="PTHR30419:SF8">
    <property type="entry name" value="NITROGEN ASSIMILATION TRANSCRIPTIONAL ACTIVATOR-RELATED"/>
    <property type="match status" value="1"/>
</dbReference>
<dbReference type="InterPro" id="IPR036390">
    <property type="entry name" value="WH_DNA-bd_sf"/>
</dbReference>
<reference evidence="6" key="1">
    <citation type="submission" date="2022-05" db="EMBL/GenBank/DDBJ databases">
        <title>An RpoN-dependent PEP-CTERM gene is involved in floc formation of an Aquincola tertiaricarbonis strain.</title>
        <authorList>
            <person name="Qiu D."/>
            <person name="Xia M."/>
        </authorList>
    </citation>
    <scope>NUCLEOTIDE SEQUENCE</scope>
    <source>
        <strain evidence="6">RN12</strain>
    </source>
</reference>
<dbReference type="Gene3D" id="3.40.190.10">
    <property type="entry name" value="Periplasmic binding protein-like II"/>
    <property type="match status" value="2"/>
</dbReference>
<dbReference type="Gene3D" id="1.10.10.10">
    <property type="entry name" value="Winged helix-like DNA-binding domain superfamily/Winged helix DNA-binding domain"/>
    <property type="match status" value="1"/>
</dbReference>
<dbReference type="SUPFAM" id="SSF46785">
    <property type="entry name" value="Winged helix' DNA-binding domain"/>
    <property type="match status" value="1"/>
</dbReference>
<evidence type="ECO:0000259" key="5">
    <source>
        <dbReference type="PROSITE" id="PS50931"/>
    </source>
</evidence>
<name>A0ABY4SB03_AQUTE</name>
<dbReference type="PANTHER" id="PTHR30419">
    <property type="entry name" value="HTH-TYPE TRANSCRIPTIONAL REGULATOR YBHD"/>
    <property type="match status" value="1"/>
</dbReference>
<dbReference type="CDD" id="cd08440">
    <property type="entry name" value="PBP2_LTTR_like_4"/>
    <property type="match status" value="1"/>
</dbReference>
<dbReference type="PRINTS" id="PR00039">
    <property type="entry name" value="HTHLYSR"/>
</dbReference>
<dbReference type="InterPro" id="IPR036388">
    <property type="entry name" value="WH-like_DNA-bd_sf"/>
</dbReference>
<dbReference type="Pfam" id="PF00126">
    <property type="entry name" value="HTH_1"/>
    <property type="match status" value="1"/>
</dbReference>
<evidence type="ECO:0000256" key="1">
    <source>
        <dbReference type="ARBA" id="ARBA00009437"/>
    </source>
</evidence>
<feature type="domain" description="HTH lysR-type" evidence="5">
    <location>
        <begin position="5"/>
        <end position="62"/>
    </location>
</feature>
<comment type="similarity">
    <text evidence="1">Belongs to the LysR transcriptional regulatory family.</text>
</comment>
<dbReference type="InterPro" id="IPR050950">
    <property type="entry name" value="HTH-type_LysR_regulators"/>
</dbReference>
<dbReference type="EMBL" id="CP097635">
    <property type="protein sequence ID" value="URI08465.1"/>
    <property type="molecule type" value="Genomic_DNA"/>
</dbReference>